<dbReference type="AlphaFoldDB" id="A0A9W4DMJ8"/>
<protein>
    <recommendedName>
        <fullName evidence="4">Copper transport protein</fullName>
    </recommendedName>
</protein>
<gene>
    <name evidence="5" type="ORF">BGTH12_LOCUS4094</name>
</gene>
<evidence type="ECO:0000256" key="4">
    <source>
        <dbReference type="RuleBase" id="RU367022"/>
    </source>
</evidence>
<evidence type="ECO:0000313" key="6">
    <source>
        <dbReference type="Proteomes" id="UP000683417"/>
    </source>
</evidence>
<organism evidence="5 6">
    <name type="scientific">Blumeria graminis f. sp. triticale</name>
    <dbReference type="NCBI Taxonomy" id="1689686"/>
    <lineage>
        <taxon>Eukaryota</taxon>
        <taxon>Fungi</taxon>
        <taxon>Dikarya</taxon>
        <taxon>Ascomycota</taxon>
        <taxon>Pezizomycotina</taxon>
        <taxon>Leotiomycetes</taxon>
        <taxon>Erysiphales</taxon>
        <taxon>Erysiphaceae</taxon>
        <taxon>Blumeria</taxon>
    </lineage>
</organism>
<comment type="subcellular location">
    <subcellularLocation>
        <location evidence="4">Membrane</location>
        <topology evidence="4">Multi-pass membrane protein</topology>
    </subcellularLocation>
</comment>
<keyword evidence="4" id="KW-0186">Copper</keyword>
<comment type="similarity">
    <text evidence="4">Belongs to the copper transporter (Ctr) (TC 1.A.56) family. SLC31A subfamily.</text>
</comment>
<keyword evidence="1 4" id="KW-0812">Transmembrane</keyword>
<name>A0A9W4DMJ8_BLUGR</name>
<sequence length="222" mass="25067">MDMDMDMDMGHDHHGDSMPMASGSMAMDMGGMNMSFFSSTTTSLYTKMFAPSSVAAYAGMCLFLIFLAIFSRGLIAFRAWRESVWLDADRRRRYVTVAGKMTQSETMASDSDARKMVLSENGLEENVVMVEKRHVGVRPWRISVDPIRAILDTIITAVGFLLQYVSCYVHEYWLLYLDSSGHLLGEHHSGPLRQFVALIIGVQRTLYIAIPCSKLQCRRLQT</sequence>
<feature type="transmembrane region" description="Helical" evidence="4">
    <location>
        <begin position="54"/>
        <end position="75"/>
    </location>
</feature>
<dbReference type="Proteomes" id="UP000683417">
    <property type="component" value="Unassembled WGS sequence"/>
</dbReference>
<dbReference type="InterPro" id="IPR007274">
    <property type="entry name" value="Cop_transporter"/>
</dbReference>
<accession>A0A9W4DMJ8</accession>
<dbReference type="Pfam" id="PF04145">
    <property type="entry name" value="Ctr"/>
    <property type="match status" value="1"/>
</dbReference>
<keyword evidence="3 4" id="KW-0472">Membrane</keyword>
<evidence type="ECO:0000313" key="5">
    <source>
        <dbReference type="EMBL" id="CAD6502736.1"/>
    </source>
</evidence>
<dbReference type="GO" id="GO:0016020">
    <property type="term" value="C:membrane"/>
    <property type="evidence" value="ECO:0007669"/>
    <property type="project" value="UniProtKB-SubCell"/>
</dbReference>
<dbReference type="GO" id="GO:0005375">
    <property type="term" value="F:copper ion transmembrane transporter activity"/>
    <property type="evidence" value="ECO:0007669"/>
    <property type="project" value="UniProtKB-UniRule"/>
</dbReference>
<evidence type="ECO:0000256" key="3">
    <source>
        <dbReference type="ARBA" id="ARBA00023136"/>
    </source>
</evidence>
<reference evidence="5" key="1">
    <citation type="submission" date="2020-10" db="EMBL/GenBank/DDBJ databases">
        <authorList>
            <person name="Muller C M."/>
        </authorList>
    </citation>
    <scope>NUCLEOTIDE SEQUENCE</scope>
    <source>
        <strain evidence="5">THUN-12</strain>
    </source>
</reference>
<keyword evidence="4" id="KW-0406">Ion transport</keyword>
<keyword evidence="2 4" id="KW-1133">Transmembrane helix</keyword>
<keyword evidence="4" id="KW-0813">Transport</keyword>
<dbReference type="EMBL" id="CAJHIT010000006">
    <property type="protein sequence ID" value="CAD6502736.1"/>
    <property type="molecule type" value="Genomic_DNA"/>
</dbReference>
<proteinExistence type="inferred from homology"/>
<comment type="caution">
    <text evidence="5">The sequence shown here is derived from an EMBL/GenBank/DDBJ whole genome shotgun (WGS) entry which is preliminary data.</text>
</comment>
<evidence type="ECO:0000256" key="1">
    <source>
        <dbReference type="ARBA" id="ARBA00022692"/>
    </source>
</evidence>
<keyword evidence="4" id="KW-0187">Copper transport</keyword>
<evidence type="ECO:0000256" key="2">
    <source>
        <dbReference type="ARBA" id="ARBA00022989"/>
    </source>
</evidence>